<dbReference type="InterPro" id="IPR036430">
    <property type="entry name" value="RNase_T2-like_sf"/>
</dbReference>
<dbReference type="VEuPathDB" id="AmoebaDB:FDP41_002718"/>
<keyword evidence="3" id="KW-1133">Transmembrane helix</keyword>
<comment type="similarity">
    <text evidence="1 2">Belongs to the RNase T2 family.</text>
</comment>
<evidence type="ECO:0000313" key="5">
    <source>
        <dbReference type="Proteomes" id="UP000444721"/>
    </source>
</evidence>
<organism evidence="4 5">
    <name type="scientific">Naegleria fowleri</name>
    <name type="common">Brain eating amoeba</name>
    <dbReference type="NCBI Taxonomy" id="5763"/>
    <lineage>
        <taxon>Eukaryota</taxon>
        <taxon>Discoba</taxon>
        <taxon>Heterolobosea</taxon>
        <taxon>Tetramitia</taxon>
        <taxon>Eutetramitia</taxon>
        <taxon>Vahlkampfiidae</taxon>
        <taxon>Naegleria</taxon>
    </lineage>
</organism>
<keyword evidence="3" id="KW-0812">Transmembrane</keyword>
<dbReference type="GO" id="GO:0003723">
    <property type="term" value="F:RNA binding"/>
    <property type="evidence" value="ECO:0007669"/>
    <property type="project" value="InterPro"/>
</dbReference>
<evidence type="ECO:0000313" key="4">
    <source>
        <dbReference type="EMBL" id="KAF0978203.1"/>
    </source>
</evidence>
<dbReference type="Gene3D" id="3.90.730.10">
    <property type="entry name" value="Ribonuclease T2-like"/>
    <property type="match status" value="1"/>
</dbReference>
<dbReference type="AlphaFoldDB" id="A0A6A5BJT3"/>
<dbReference type="SUPFAM" id="SSF55895">
    <property type="entry name" value="Ribonuclease Rh-like"/>
    <property type="match status" value="1"/>
</dbReference>
<dbReference type="RefSeq" id="XP_044562916.1">
    <property type="nucleotide sequence ID" value="XM_044705943.1"/>
</dbReference>
<dbReference type="Proteomes" id="UP000444721">
    <property type="component" value="Unassembled WGS sequence"/>
</dbReference>
<sequence length="348" mass="38651">MPQRENGELSSADQQQVTEQEMLELGDVPVLATSSRELENARNVHFASSERDGLFDSDSEDELDLLSHQRLSSNFDSKNSLLGIENRKLHNGIIMLGIIFACGFILLLAYRLIEKPIERQSPKLMSLSLLWTPVVCKQNNEKNEYVNSVCNGLVQRGNSLAKNNYFVLTSFKTILDSSDASCDSPNQAAYLGSDFPSSKSDDYQKLEKNFAMFWPNRNLENLESSQDEWTLHYNKYGKCLFANNTAVSNPTQFLSMSVELFKQWSNELTIASVGGSIFNETLSVDAVSVSNAFTVPKCVTSSKDPQQQILTGVDICLLGKSLSPATDASLCHFKLTCDTSKPISLIPL</sequence>
<dbReference type="GeneID" id="68109936"/>
<feature type="transmembrane region" description="Helical" evidence="3">
    <location>
        <begin position="93"/>
        <end position="113"/>
    </location>
</feature>
<dbReference type="GO" id="GO:0033897">
    <property type="term" value="F:ribonuclease T2 activity"/>
    <property type="evidence" value="ECO:0007669"/>
    <property type="project" value="InterPro"/>
</dbReference>
<keyword evidence="3" id="KW-0472">Membrane</keyword>
<dbReference type="OrthoDB" id="10266212at2759"/>
<proteinExistence type="inferred from homology"/>
<evidence type="ECO:0000256" key="3">
    <source>
        <dbReference type="SAM" id="Phobius"/>
    </source>
</evidence>
<comment type="caution">
    <text evidence="4">The sequence shown here is derived from an EMBL/GenBank/DDBJ whole genome shotgun (WGS) entry which is preliminary data.</text>
</comment>
<dbReference type="VEuPathDB" id="AmoebaDB:NfTy_057070"/>
<dbReference type="InterPro" id="IPR001568">
    <property type="entry name" value="RNase_T2-like"/>
</dbReference>
<dbReference type="OMA" id="TESTFCE"/>
<keyword evidence="5" id="KW-1185">Reference proteome</keyword>
<dbReference type="VEuPathDB" id="AmoebaDB:NF0061800"/>
<gene>
    <name evidence="4" type="ORF">FDP41_002718</name>
</gene>
<accession>A0A6A5BJT3</accession>
<dbReference type="Pfam" id="PF00445">
    <property type="entry name" value="Ribonuclease_T2"/>
    <property type="match status" value="1"/>
</dbReference>
<evidence type="ECO:0000256" key="2">
    <source>
        <dbReference type="RuleBase" id="RU004328"/>
    </source>
</evidence>
<protein>
    <submittedName>
        <fullName evidence="4">Uncharacterized protein</fullName>
    </submittedName>
</protein>
<dbReference type="EMBL" id="VFQX01000030">
    <property type="protein sequence ID" value="KAF0978203.1"/>
    <property type="molecule type" value="Genomic_DNA"/>
</dbReference>
<reference evidence="4 5" key="1">
    <citation type="journal article" date="2019" name="Sci. Rep.">
        <title>Nanopore sequencing improves the draft genome of the human pathogenic amoeba Naegleria fowleri.</title>
        <authorList>
            <person name="Liechti N."/>
            <person name="Schurch N."/>
            <person name="Bruggmann R."/>
            <person name="Wittwer M."/>
        </authorList>
    </citation>
    <scope>NUCLEOTIDE SEQUENCE [LARGE SCALE GENOMIC DNA]</scope>
    <source>
        <strain evidence="4 5">ATCC 30894</strain>
    </source>
</reference>
<evidence type="ECO:0000256" key="1">
    <source>
        <dbReference type="ARBA" id="ARBA00007469"/>
    </source>
</evidence>
<name>A0A6A5BJT3_NAEFO</name>